<proteinExistence type="predicted"/>
<evidence type="ECO:0000259" key="3">
    <source>
        <dbReference type="PROSITE" id="PS51819"/>
    </source>
</evidence>
<evidence type="ECO:0000313" key="5">
    <source>
        <dbReference type="Proteomes" id="UP001501475"/>
    </source>
</evidence>
<dbReference type="SMART" id="SM00422">
    <property type="entry name" value="HTH_MERR"/>
    <property type="match status" value="1"/>
</dbReference>
<dbReference type="PROSITE" id="PS00552">
    <property type="entry name" value="HTH_MERR_1"/>
    <property type="match status" value="1"/>
</dbReference>
<gene>
    <name evidence="4" type="ORF">GCM10009810_32110</name>
</gene>
<dbReference type="Pfam" id="PF13411">
    <property type="entry name" value="MerR_1"/>
    <property type="match status" value="1"/>
</dbReference>
<evidence type="ECO:0008006" key="6">
    <source>
        <dbReference type="Google" id="ProtNLM"/>
    </source>
</evidence>
<dbReference type="CDD" id="cd00592">
    <property type="entry name" value="HTH_MerR-like"/>
    <property type="match status" value="1"/>
</dbReference>
<dbReference type="InterPro" id="IPR004360">
    <property type="entry name" value="Glyas_Fos-R_dOase_dom"/>
</dbReference>
<comment type="caution">
    <text evidence="4">The sequence shown here is derived from an EMBL/GenBank/DDBJ whole genome shotgun (WGS) entry which is preliminary data.</text>
</comment>
<dbReference type="PROSITE" id="PS51819">
    <property type="entry name" value="VOC"/>
    <property type="match status" value="1"/>
</dbReference>
<dbReference type="PANTHER" id="PTHR30204">
    <property type="entry name" value="REDOX-CYCLING DRUG-SENSING TRANSCRIPTIONAL ACTIVATOR SOXR"/>
    <property type="match status" value="1"/>
</dbReference>
<dbReference type="SUPFAM" id="SSF54593">
    <property type="entry name" value="Glyoxalase/Bleomycin resistance protein/Dihydroxybiphenyl dioxygenase"/>
    <property type="match status" value="1"/>
</dbReference>
<name>A0ABP4XE23_9MICO</name>
<keyword evidence="5" id="KW-1185">Reference proteome</keyword>
<keyword evidence="1" id="KW-0238">DNA-binding</keyword>
<dbReference type="Gene3D" id="1.10.1660.10">
    <property type="match status" value="1"/>
</dbReference>
<dbReference type="SUPFAM" id="SSF46955">
    <property type="entry name" value="Putative DNA-binding domain"/>
    <property type="match status" value="1"/>
</dbReference>
<feature type="domain" description="VOC" evidence="3">
    <location>
        <begin position="135"/>
        <end position="258"/>
    </location>
</feature>
<sequence length="268" mass="29474">MTSTSPGGQWGIGDVARRTGVTERTLRYYEEMGLLLPARDVGGRRRYDGGTIDQLYRIRLLRELGTSVADLNLDTDELPGLTRRHLVDLDSKLADLARARERVRRVEARLLEGDQPTADALLELLSALPADEPALTRRITLLVYRDIAAGHAYLVDVLGLAPGPISFDGDRAVHGEVHAGDGVVWLHREAPEHRMVSPLTTGTVTASLAILVDDVDAHHARVAATGAAIDQQPADMPYGVREYSVRDPEGHLWSFQTPLPDLEEQETR</sequence>
<dbReference type="InterPro" id="IPR009061">
    <property type="entry name" value="DNA-bd_dom_put_sf"/>
</dbReference>
<evidence type="ECO:0000259" key="2">
    <source>
        <dbReference type="PROSITE" id="PS50937"/>
    </source>
</evidence>
<dbReference type="Pfam" id="PF00903">
    <property type="entry name" value="Glyoxalase"/>
    <property type="match status" value="1"/>
</dbReference>
<dbReference type="PRINTS" id="PR00040">
    <property type="entry name" value="HTHMERR"/>
</dbReference>
<evidence type="ECO:0000313" key="4">
    <source>
        <dbReference type="EMBL" id="GAA1772285.1"/>
    </source>
</evidence>
<dbReference type="RefSeq" id="WP_344068027.1">
    <property type="nucleotide sequence ID" value="NZ_BAAAPN010000092.1"/>
</dbReference>
<dbReference type="Gene3D" id="3.30.720.120">
    <property type="match status" value="1"/>
</dbReference>
<dbReference type="EMBL" id="BAAAPN010000092">
    <property type="protein sequence ID" value="GAA1772285.1"/>
    <property type="molecule type" value="Genomic_DNA"/>
</dbReference>
<dbReference type="PROSITE" id="PS50937">
    <property type="entry name" value="HTH_MERR_2"/>
    <property type="match status" value="1"/>
</dbReference>
<dbReference type="Proteomes" id="UP001501475">
    <property type="component" value="Unassembled WGS sequence"/>
</dbReference>
<dbReference type="InterPro" id="IPR037523">
    <property type="entry name" value="VOC_core"/>
</dbReference>
<organism evidence="4 5">
    <name type="scientific">Nostocoides vanveenii</name>
    <dbReference type="NCBI Taxonomy" id="330835"/>
    <lineage>
        <taxon>Bacteria</taxon>
        <taxon>Bacillati</taxon>
        <taxon>Actinomycetota</taxon>
        <taxon>Actinomycetes</taxon>
        <taxon>Micrococcales</taxon>
        <taxon>Intrasporangiaceae</taxon>
        <taxon>Nostocoides</taxon>
    </lineage>
</organism>
<dbReference type="InterPro" id="IPR047057">
    <property type="entry name" value="MerR_fam"/>
</dbReference>
<dbReference type="PANTHER" id="PTHR30204:SF93">
    <property type="entry name" value="HTH MERR-TYPE DOMAIN-CONTAINING PROTEIN"/>
    <property type="match status" value="1"/>
</dbReference>
<dbReference type="Gene3D" id="3.30.720.110">
    <property type="match status" value="1"/>
</dbReference>
<protein>
    <recommendedName>
        <fullName evidence="6">MerR family transcriptional regulator</fullName>
    </recommendedName>
</protein>
<dbReference type="InterPro" id="IPR000551">
    <property type="entry name" value="MerR-type_HTH_dom"/>
</dbReference>
<reference evidence="5" key="1">
    <citation type="journal article" date="2019" name="Int. J. Syst. Evol. Microbiol.">
        <title>The Global Catalogue of Microorganisms (GCM) 10K type strain sequencing project: providing services to taxonomists for standard genome sequencing and annotation.</title>
        <authorList>
            <consortium name="The Broad Institute Genomics Platform"/>
            <consortium name="The Broad Institute Genome Sequencing Center for Infectious Disease"/>
            <person name="Wu L."/>
            <person name="Ma J."/>
        </authorList>
    </citation>
    <scope>NUCLEOTIDE SEQUENCE [LARGE SCALE GENOMIC DNA]</scope>
    <source>
        <strain evidence="5">JCM 15591</strain>
    </source>
</reference>
<dbReference type="InterPro" id="IPR029068">
    <property type="entry name" value="Glyas_Bleomycin-R_OHBP_Dase"/>
</dbReference>
<evidence type="ECO:0000256" key="1">
    <source>
        <dbReference type="ARBA" id="ARBA00023125"/>
    </source>
</evidence>
<accession>A0ABP4XE23</accession>
<feature type="domain" description="HTH merR-type" evidence="2">
    <location>
        <begin position="9"/>
        <end position="75"/>
    </location>
</feature>